<keyword evidence="2" id="KW-1185">Reference proteome</keyword>
<accession>A0A916NU87</accession>
<dbReference type="KEGG" id="ptan:CRYO30217_03553"/>
<evidence type="ECO:0008006" key="3">
    <source>
        <dbReference type="Google" id="ProtNLM"/>
    </source>
</evidence>
<evidence type="ECO:0000313" key="2">
    <source>
        <dbReference type="Proteomes" id="UP000683507"/>
    </source>
</evidence>
<organism evidence="1 2">
    <name type="scientific">Parvicella tangerina</name>
    <dbReference type="NCBI Taxonomy" id="2829795"/>
    <lineage>
        <taxon>Bacteria</taxon>
        <taxon>Pseudomonadati</taxon>
        <taxon>Bacteroidota</taxon>
        <taxon>Flavobacteriia</taxon>
        <taxon>Flavobacteriales</taxon>
        <taxon>Parvicellaceae</taxon>
        <taxon>Parvicella</taxon>
    </lineage>
</organism>
<dbReference type="RefSeq" id="WP_258543725.1">
    <property type="nucleotide sequence ID" value="NZ_OU015584.1"/>
</dbReference>
<protein>
    <recommendedName>
        <fullName evidence="3">GIY-YIG domain-containing protein</fullName>
    </recommendedName>
</protein>
<evidence type="ECO:0000313" key="1">
    <source>
        <dbReference type="EMBL" id="CAG5087700.1"/>
    </source>
</evidence>
<dbReference type="Proteomes" id="UP000683507">
    <property type="component" value="Chromosome"/>
</dbReference>
<dbReference type="AlphaFoldDB" id="A0A916NU87"/>
<dbReference type="SUPFAM" id="SSF82771">
    <property type="entry name" value="GIY-YIG endonuclease"/>
    <property type="match status" value="1"/>
</dbReference>
<proteinExistence type="predicted"/>
<dbReference type="InterPro" id="IPR035901">
    <property type="entry name" value="GIY-YIG_endonuc_sf"/>
</dbReference>
<name>A0A916NU87_9FLAO</name>
<gene>
    <name evidence="1" type="ORF">CRYO30217_03553</name>
</gene>
<reference evidence="1" key="1">
    <citation type="submission" date="2021-04" db="EMBL/GenBank/DDBJ databases">
        <authorList>
            <person name="Rodrigo-Torres L."/>
            <person name="Arahal R. D."/>
            <person name="Lucena T."/>
        </authorList>
    </citation>
    <scope>NUCLEOTIDE SEQUENCE</scope>
    <source>
        <strain evidence="1">AS29M-1</strain>
    </source>
</reference>
<sequence>MDYKKDTYKEIVVNWEKGSAIETYEDFQNYCKLHPKPNNFKQYGCVDEGLKTSDQIFYQIYGDHHVYGRNTLLYIGISKDVLSRFRHHLNGVFKYVNNKSISIGRADTFLNNMEEVESILIANHKPAFNKTFIHDLHEDSRNMDRDDTNKIIIINNGNNGMLKTCCTNYWWVN</sequence>
<dbReference type="EMBL" id="OU015584">
    <property type="protein sequence ID" value="CAG5087700.1"/>
    <property type="molecule type" value="Genomic_DNA"/>
</dbReference>